<protein>
    <recommendedName>
        <fullName evidence="4">Transmembrane protein</fullName>
    </recommendedName>
</protein>
<dbReference type="Proteomes" id="UP000000366">
    <property type="component" value="Chromosome"/>
</dbReference>
<dbReference type="KEGG" id="mpt:Mpe_A2108"/>
<feature type="region of interest" description="Disordered" evidence="1">
    <location>
        <begin position="158"/>
        <end position="222"/>
    </location>
</feature>
<proteinExistence type="predicted"/>
<dbReference type="EMBL" id="CP000555">
    <property type="protein sequence ID" value="ABM95064.1"/>
    <property type="molecule type" value="Genomic_DNA"/>
</dbReference>
<accession>A2SHM5</accession>
<reference evidence="2 3" key="1">
    <citation type="journal article" date="2007" name="J. Bacteriol.">
        <title>Whole-genome analysis of the methyl tert-butyl ether-degrading beta-proteobacterium Methylibium petroleiphilum PM1.</title>
        <authorList>
            <person name="Kane S.R."/>
            <person name="Chakicherla A.Y."/>
            <person name="Chain P.S.G."/>
            <person name="Schmidt R."/>
            <person name="Shin M.W."/>
            <person name="Legler T.C."/>
            <person name="Scow K.M."/>
            <person name="Larimer F.W."/>
            <person name="Lucas S.M."/>
            <person name="Richardson P.M."/>
            <person name="Hristova K.R."/>
        </authorList>
    </citation>
    <scope>NUCLEOTIDE SEQUENCE [LARGE SCALE GENOMIC DNA]</scope>
    <source>
        <strain evidence="3">ATCC BAA-1232 / LMG 22953 / PM1</strain>
    </source>
</reference>
<gene>
    <name evidence="2" type="ordered locus">Mpe_A2108</name>
</gene>
<evidence type="ECO:0008006" key="4">
    <source>
        <dbReference type="Google" id="ProtNLM"/>
    </source>
</evidence>
<evidence type="ECO:0000313" key="3">
    <source>
        <dbReference type="Proteomes" id="UP000000366"/>
    </source>
</evidence>
<sequence>MLLALAAPLASAAGADAGGPSWNSLGPAQREALAPLQSEWSSIAPQRKQKWLELASRFDRMSPDERSRVQRRMSDWVNLSAKQRTEARMNYQGAKDLSPQERQRRWEAYQSLPESQRRDLAARAKTGAGKVNARPITPAAETKVNTVPNPLLEARKPRAVTPGLTQAKPGATTNLMSTRPAPPLHQQTGLPKVAATPEFVDSTTLLPRRGPQGAATEPRRKP</sequence>
<dbReference type="HOGENOM" id="CLU_085707_1_0_4"/>
<dbReference type="AlphaFoldDB" id="A2SHM5"/>
<keyword evidence="3" id="KW-1185">Reference proteome</keyword>
<dbReference type="InterPro" id="IPR021455">
    <property type="entry name" value="DUF3106"/>
</dbReference>
<organism evidence="2 3">
    <name type="scientific">Methylibium petroleiphilum (strain ATCC BAA-1232 / LMG 22953 / PM1)</name>
    <dbReference type="NCBI Taxonomy" id="420662"/>
    <lineage>
        <taxon>Bacteria</taxon>
        <taxon>Pseudomonadati</taxon>
        <taxon>Pseudomonadota</taxon>
        <taxon>Betaproteobacteria</taxon>
        <taxon>Burkholderiales</taxon>
        <taxon>Sphaerotilaceae</taxon>
        <taxon>Methylibium</taxon>
    </lineage>
</organism>
<dbReference type="Pfam" id="PF11304">
    <property type="entry name" value="DUF3106"/>
    <property type="match status" value="1"/>
</dbReference>
<dbReference type="STRING" id="420662.Mpe_A2108"/>
<dbReference type="eggNOG" id="ENOG5032YRY">
    <property type="taxonomic scope" value="Bacteria"/>
</dbReference>
<name>A2SHM5_METPP</name>
<evidence type="ECO:0000313" key="2">
    <source>
        <dbReference type="EMBL" id="ABM95064.1"/>
    </source>
</evidence>
<evidence type="ECO:0000256" key="1">
    <source>
        <dbReference type="SAM" id="MobiDB-lite"/>
    </source>
</evidence>